<dbReference type="GO" id="GO:0005840">
    <property type="term" value="C:ribosome"/>
    <property type="evidence" value="ECO:0007669"/>
    <property type="project" value="UniProtKB-KW"/>
</dbReference>
<dbReference type="EMBL" id="JAHWGI010000647">
    <property type="protein sequence ID" value="KAK3916972.1"/>
    <property type="molecule type" value="Genomic_DNA"/>
</dbReference>
<evidence type="ECO:0000313" key="1">
    <source>
        <dbReference type="EMBL" id="KAK3916972.1"/>
    </source>
</evidence>
<reference evidence="1" key="2">
    <citation type="journal article" date="2023" name="BMC Genomics">
        <title>Pest status, molecular evolution, and epigenetic factors derived from the genome assembly of Frankliniella fusca, a thysanopteran phytovirus vector.</title>
        <authorList>
            <person name="Catto M.A."/>
            <person name="Labadie P.E."/>
            <person name="Jacobson A.L."/>
            <person name="Kennedy G.G."/>
            <person name="Srinivasan R."/>
            <person name="Hunt B.G."/>
        </authorList>
    </citation>
    <scope>NUCLEOTIDE SEQUENCE</scope>
    <source>
        <strain evidence="1">PL_HMW_Pooled</strain>
    </source>
</reference>
<proteinExistence type="predicted"/>
<gene>
    <name evidence="1" type="ORF">KUF71_006659</name>
</gene>
<dbReference type="Proteomes" id="UP001219518">
    <property type="component" value="Unassembled WGS sequence"/>
</dbReference>
<evidence type="ECO:0000313" key="2">
    <source>
        <dbReference type="Proteomes" id="UP001219518"/>
    </source>
</evidence>
<keyword evidence="1" id="KW-0687">Ribonucleoprotein</keyword>
<accession>A0AAE1LG92</accession>
<organism evidence="1 2">
    <name type="scientific">Frankliniella fusca</name>
    <dbReference type="NCBI Taxonomy" id="407009"/>
    <lineage>
        <taxon>Eukaryota</taxon>
        <taxon>Metazoa</taxon>
        <taxon>Ecdysozoa</taxon>
        <taxon>Arthropoda</taxon>
        <taxon>Hexapoda</taxon>
        <taxon>Insecta</taxon>
        <taxon>Pterygota</taxon>
        <taxon>Neoptera</taxon>
        <taxon>Paraneoptera</taxon>
        <taxon>Thysanoptera</taxon>
        <taxon>Terebrantia</taxon>
        <taxon>Thripoidea</taxon>
        <taxon>Thripidae</taxon>
        <taxon>Frankliniella</taxon>
    </lineage>
</organism>
<keyword evidence="1" id="KW-0689">Ribosomal protein</keyword>
<comment type="caution">
    <text evidence="1">The sequence shown here is derived from an EMBL/GenBank/DDBJ whole genome shotgun (WGS) entry which is preliminary data.</text>
</comment>
<protein>
    <submittedName>
        <fullName evidence="1">60S acidic ribosomal protein P0</fullName>
    </submittedName>
</protein>
<keyword evidence="2" id="KW-1185">Reference proteome</keyword>
<reference evidence="1" key="1">
    <citation type="submission" date="2021-07" db="EMBL/GenBank/DDBJ databases">
        <authorList>
            <person name="Catto M.A."/>
            <person name="Jacobson A."/>
            <person name="Kennedy G."/>
            <person name="Labadie P."/>
            <person name="Hunt B.G."/>
            <person name="Srinivasan R."/>
        </authorList>
    </citation>
    <scope>NUCLEOTIDE SEQUENCE</scope>
    <source>
        <strain evidence="1">PL_HMW_Pooled</strain>
        <tissue evidence="1">Head</tissue>
    </source>
</reference>
<sequence length="121" mass="13586">MEEKNLMQSNLLPLTAGHPYSSQCHGENYCPSLEFHLPVGMSKSQQAKLVPIIEGNSWFIWKPNSIPREHQSLVLAEVPRSARWATAPPNQRIDFIAQPSPFSLPNMEVAKVLYSIGPKFS</sequence>
<dbReference type="AlphaFoldDB" id="A0AAE1LG92"/>
<name>A0AAE1LG92_9NEOP</name>